<dbReference type="InterPro" id="IPR013785">
    <property type="entry name" value="Aldolase_TIM"/>
</dbReference>
<dbReference type="RefSeq" id="WP_209516146.1">
    <property type="nucleotide sequence ID" value="NZ_JAGIOH010000001.1"/>
</dbReference>
<name>A0ABS4Y6R5_9ACTN</name>
<proteinExistence type="predicted"/>
<evidence type="ECO:0000313" key="2">
    <source>
        <dbReference type="Proteomes" id="UP001519291"/>
    </source>
</evidence>
<organism evidence="1 2">
    <name type="scientific">Streptomyces syringium</name>
    <dbReference type="NCBI Taxonomy" id="76729"/>
    <lineage>
        <taxon>Bacteria</taxon>
        <taxon>Bacillati</taxon>
        <taxon>Actinomycetota</taxon>
        <taxon>Actinomycetes</taxon>
        <taxon>Kitasatosporales</taxon>
        <taxon>Streptomycetaceae</taxon>
        <taxon>Streptomyces</taxon>
    </lineage>
</organism>
<gene>
    <name evidence="1" type="ORF">JO379_003931</name>
</gene>
<keyword evidence="2" id="KW-1185">Reference proteome</keyword>
<dbReference type="PANTHER" id="PTHR11228:SF7">
    <property type="entry name" value="PQQA PEPTIDE CYCLASE"/>
    <property type="match status" value="1"/>
</dbReference>
<dbReference type="SUPFAM" id="SSF102114">
    <property type="entry name" value="Radical SAM enzymes"/>
    <property type="match status" value="1"/>
</dbReference>
<dbReference type="GeneID" id="91570809"/>
<dbReference type="PANTHER" id="PTHR11228">
    <property type="entry name" value="RADICAL SAM DOMAIN PROTEIN"/>
    <property type="match status" value="1"/>
</dbReference>
<dbReference type="EMBL" id="JAGIOH010000001">
    <property type="protein sequence ID" value="MBP2404462.1"/>
    <property type="molecule type" value="Genomic_DNA"/>
</dbReference>
<dbReference type="CDD" id="cd01335">
    <property type="entry name" value="Radical_SAM"/>
    <property type="match status" value="1"/>
</dbReference>
<sequence length="180" mass="19929">MHSVIASPQEAKYVIVRPGARAGMQIPSTHYREFADAVDAALAVPSWLVEAAQQAWGLNLASERSDRAVLVRPVTTLAFSRATWEINLGCNFNCEHCHLTGGEPLIDPHFSDAYRHAYGMGMLLEILTNGSRLHQHVELLVEMPPHKVTISLYGATADTFESLTRTGETGKGERKVFRWS</sequence>
<evidence type="ECO:0008006" key="3">
    <source>
        <dbReference type="Google" id="ProtNLM"/>
    </source>
</evidence>
<dbReference type="InterPro" id="IPR050377">
    <property type="entry name" value="Radical_SAM_PqqE_MftC-like"/>
</dbReference>
<evidence type="ECO:0000313" key="1">
    <source>
        <dbReference type="EMBL" id="MBP2404462.1"/>
    </source>
</evidence>
<reference evidence="1 2" key="1">
    <citation type="submission" date="2021-03" db="EMBL/GenBank/DDBJ databases">
        <title>Sequencing the genomes of 1000 actinobacteria strains.</title>
        <authorList>
            <person name="Klenk H.-P."/>
        </authorList>
    </citation>
    <scope>NUCLEOTIDE SEQUENCE [LARGE SCALE GENOMIC DNA]</scope>
    <source>
        <strain evidence="1 2">DSM 41480</strain>
    </source>
</reference>
<comment type="caution">
    <text evidence="1">The sequence shown here is derived from an EMBL/GenBank/DDBJ whole genome shotgun (WGS) entry which is preliminary data.</text>
</comment>
<dbReference type="Gene3D" id="3.20.20.70">
    <property type="entry name" value="Aldolase class I"/>
    <property type="match status" value="1"/>
</dbReference>
<accession>A0ABS4Y6R5</accession>
<dbReference type="Proteomes" id="UP001519291">
    <property type="component" value="Unassembled WGS sequence"/>
</dbReference>
<protein>
    <recommendedName>
        <fullName evidence="3">Radical SAM protein</fullName>
    </recommendedName>
</protein>
<dbReference type="InterPro" id="IPR058240">
    <property type="entry name" value="rSAM_sf"/>
</dbReference>